<dbReference type="InterPro" id="IPR050121">
    <property type="entry name" value="Cytochrome_P450_monoxygenase"/>
</dbReference>
<dbReference type="AlphaFoldDB" id="A0A3D8RGC9"/>
<dbReference type="PANTHER" id="PTHR24305:SF166">
    <property type="entry name" value="CYTOCHROME P450 12A4, MITOCHONDRIAL-RELATED"/>
    <property type="match status" value="1"/>
</dbReference>
<evidence type="ECO:0000256" key="3">
    <source>
        <dbReference type="ARBA" id="ARBA00022723"/>
    </source>
</evidence>
<protein>
    <recommendedName>
        <fullName evidence="9">Cytochrome P450</fullName>
    </recommendedName>
</protein>
<dbReference type="GO" id="GO:0020037">
    <property type="term" value="F:heme binding"/>
    <property type="evidence" value="ECO:0007669"/>
    <property type="project" value="InterPro"/>
</dbReference>
<dbReference type="STRING" id="1849047.A0A3D8RGC9"/>
<gene>
    <name evidence="7" type="ORF">BP6252_06831</name>
</gene>
<keyword evidence="3 5" id="KW-0479">Metal-binding</keyword>
<dbReference type="InterPro" id="IPR017972">
    <property type="entry name" value="Cyt_P450_CS"/>
</dbReference>
<comment type="caution">
    <text evidence="7">The sequence shown here is derived from an EMBL/GenBank/DDBJ whole genome shotgun (WGS) entry which is preliminary data.</text>
</comment>
<dbReference type="Proteomes" id="UP000256645">
    <property type="component" value="Unassembled WGS sequence"/>
</dbReference>
<evidence type="ECO:0000313" key="8">
    <source>
        <dbReference type="Proteomes" id="UP000256645"/>
    </source>
</evidence>
<dbReference type="GO" id="GO:0004497">
    <property type="term" value="F:monooxygenase activity"/>
    <property type="evidence" value="ECO:0007669"/>
    <property type="project" value="UniProtKB-KW"/>
</dbReference>
<evidence type="ECO:0008006" key="9">
    <source>
        <dbReference type="Google" id="ProtNLM"/>
    </source>
</evidence>
<dbReference type="EMBL" id="PDLM01000007">
    <property type="protein sequence ID" value="RDW72924.1"/>
    <property type="molecule type" value="Genomic_DNA"/>
</dbReference>
<comment type="cofactor">
    <cofactor evidence="1 5">
        <name>heme</name>
        <dbReference type="ChEBI" id="CHEBI:30413"/>
    </cofactor>
</comment>
<evidence type="ECO:0000256" key="5">
    <source>
        <dbReference type="PIRSR" id="PIRSR602401-1"/>
    </source>
</evidence>
<dbReference type="PROSITE" id="PS00086">
    <property type="entry name" value="CYTOCHROME_P450"/>
    <property type="match status" value="1"/>
</dbReference>
<dbReference type="Gene3D" id="1.10.630.10">
    <property type="entry name" value="Cytochrome P450"/>
    <property type="match status" value="1"/>
</dbReference>
<evidence type="ECO:0000313" key="7">
    <source>
        <dbReference type="EMBL" id="RDW72924.1"/>
    </source>
</evidence>
<keyword evidence="6" id="KW-0503">Monooxygenase</keyword>
<evidence type="ECO:0000256" key="2">
    <source>
        <dbReference type="ARBA" id="ARBA00010617"/>
    </source>
</evidence>
<reference evidence="7 8" key="1">
    <citation type="journal article" date="2018" name="IMA Fungus">
        <title>IMA Genome-F 9: Draft genome sequence of Annulohypoxylon stygium, Aspergillus mulundensis, Berkeleyomyces basicola (syn. Thielaviopsis basicola), Ceratocystis smalleyi, two Cercospora beticola strains, Coleophoma cylindrospora, Fusarium fracticaudum, Phialophora cf. hyalina, and Morchella septimelata.</title>
        <authorList>
            <person name="Wingfield B.D."/>
            <person name="Bills G.F."/>
            <person name="Dong Y."/>
            <person name="Huang W."/>
            <person name="Nel W.J."/>
            <person name="Swalarsk-Parry B.S."/>
            <person name="Vaghefi N."/>
            <person name="Wilken P.M."/>
            <person name="An Z."/>
            <person name="de Beer Z.W."/>
            <person name="De Vos L."/>
            <person name="Chen L."/>
            <person name="Duong T.A."/>
            <person name="Gao Y."/>
            <person name="Hammerbacher A."/>
            <person name="Kikkert J.R."/>
            <person name="Li Y."/>
            <person name="Li H."/>
            <person name="Li K."/>
            <person name="Li Q."/>
            <person name="Liu X."/>
            <person name="Ma X."/>
            <person name="Naidoo K."/>
            <person name="Pethybridge S.J."/>
            <person name="Sun J."/>
            <person name="Steenkamp E.T."/>
            <person name="van der Nest M.A."/>
            <person name="van Wyk S."/>
            <person name="Wingfield M.J."/>
            <person name="Xiong C."/>
            <person name="Yue Q."/>
            <person name="Zhang X."/>
        </authorList>
    </citation>
    <scope>NUCLEOTIDE SEQUENCE [LARGE SCALE GENOMIC DNA]</scope>
    <source>
        <strain evidence="7 8">BP6252</strain>
    </source>
</reference>
<dbReference type="InterPro" id="IPR002401">
    <property type="entry name" value="Cyt_P450_E_grp-I"/>
</dbReference>
<dbReference type="CDD" id="cd11069">
    <property type="entry name" value="CYP_FUM15-like"/>
    <property type="match status" value="1"/>
</dbReference>
<dbReference type="InterPro" id="IPR001128">
    <property type="entry name" value="Cyt_P450"/>
</dbReference>
<evidence type="ECO:0000256" key="1">
    <source>
        <dbReference type="ARBA" id="ARBA00001971"/>
    </source>
</evidence>
<dbReference type="SUPFAM" id="SSF48264">
    <property type="entry name" value="Cytochrome P450"/>
    <property type="match status" value="1"/>
</dbReference>
<organism evidence="7 8">
    <name type="scientific">Coleophoma cylindrospora</name>
    <dbReference type="NCBI Taxonomy" id="1849047"/>
    <lineage>
        <taxon>Eukaryota</taxon>
        <taxon>Fungi</taxon>
        <taxon>Dikarya</taxon>
        <taxon>Ascomycota</taxon>
        <taxon>Pezizomycotina</taxon>
        <taxon>Leotiomycetes</taxon>
        <taxon>Helotiales</taxon>
        <taxon>Dermateaceae</taxon>
        <taxon>Coleophoma</taxon>
    </lineage>
</organism>
<name>A0A3D8RGC9_9HELO</name>
<sequence>MTTLQLSLFGLFAILFLYKTIVAPLRNPLRHIPRAKQPPLRRRLLIEPDSRQCEEWMRETPNDGLIRYSGILGAERILVTDPRGVRDILQLQPYSFVKPGPIRKIIRSILGDGLVVAEGSMHKVSQRKVLQPAFKFAHIKDLYPTFWSKSVEFVDSLSKQVASSGQEAITLDIIPALGRPTLDIIGLAGFGLDFNSVADPSNDLTSNYLHGFSASKSAQLRRMLSLLLPGWFLDILPLKRNKELNAAVKAVRQASERVIQQRKADLQRTSGEKPTAQFPDILGVTMQSGVIDTADLINQSMTFLGAGQETTTSALGWAIYQISLSPEVQSRLREEIRANLPDPSIGTSITAEAIDKLPYLAAVCSETLRLFPPVHMIQRNLTHDLTVCNTAAPKGTSFRISIWALNRSPTLWASDPLVFNPERWLNDARGGATDLYSFLSFSHGPRSCIGERFARAEMATVLAALVGRFHFSFVGSGVDVNPDPDMLDCEFGVTTKINGGLWVNMQPAQG</sequence>
<dbReference type="PRINTS" id="PR00385">
    <property type="entry name" value="P450"/>
</dbReference>
<dbReference type="Pfam" id="PF00067">
    <property type="entry name" value="p450"/>
    <property type="match status" value="1"/>
</dbReference>
<keyword evidence="5 6" id="KW-0349">Heme</keyword>
<feature type="binding site" description="axial binding residue" evidence="5">
    <location>
        <position position="448"/>
    </location>
    <ligand>
        <name>heme</name>
        <dbReference type="ChEBI" id="CHEBI:30413"/>
    </ligand>
    <ligandPart>
        <name>Fe</name>
        <dbReference type="ChEBI" id="CHEBI:18248"/>
    </ligandPart>
</feature>
<evidence type="ECO:0000256" key="6">
    <source>
        <dbReference type="RuleBase" id="RU000461"/>
    </source>
</evidence>
<proteinExistence type="inferred from homology"/>
<dbReference type="PRINTS" id="PR00463">
    <property type="entry name" value="EP450I"/>
</dbReference>
<dbReference type="InterPro" id="IPR036396">
    <property type="entry name" value="Cyt_P450_sf"/>
</dbReference>
<comment type="similarity">
    <text evidence="2 6">Belongs to the cytochrome P450 family.</text>
</comment>
<keyword evidence="8" id="KW-1185">Reference proteome</keyword>
<dbReference type="OrthoDB" id="1470350at2759"/>
<accession>A0A3D8RGC9</accession>
<keyword evidence="4 5" id="KW-0408">Iron</keyword>
<dbReference type="GO" id="GO:0016705">
    <property type="term" value="F:oxidoreductase activity, acting on paired donors, with incorporation or reduction of molecular oxygen"/>
    <property type="evidence" value="ECO:0007669"/>
    <property type="project" value="InterPro"/>
</dbReference>
<dbReference type="GO" id="GO:0005506">
    <property type="term" value="F:iron ion binding"/>
    <property type="evidence" value="ECO:0007669"/>
    <property type="project" value="InterPro"/>
</dbReference>
<dbReference type="PANTHER" id="PTHR24305">
    <property type="entry name" value="CYTOCHROME P450"/>
    <property type="match status" value="1"/>
</dbReference>
<evidence type="ECO:0000256" key="4">
    <source>
        <dbReference type="ARBA" id="ARBA00023004"/>
    </source>
</evidence>
<keyword evidence="6" id="KW-0560">Oxidoreductase</keyword>